<dbReference type="PANTHER" id="PTHR30404">
    <property type="entry name" value="N-ACETYLMURAMOYL-L-ALANINE AMIDASE"/>
    <property type="match status" value="1"/>
</dbReference>
<organism evidence="3 4">
    <name type="scientific">Megasphaera lornae</name>
    <dbReference type="NCBI Taxonomy" id="1000568"/>
    <lineage>
        <taxon>Bacteria</taxon>
        <taxon>Bacillati</taxon>
        <taxon>Bacillota</taxon>
        <taxon>Negativicutes</taxon>
        <taxon>Veillonellales</taxon>
        <taxon>Veillonellaceae</taxon>
        <taxon>Megasphaera</taxon>
    </lineage>
</organism>
<name>A0ABN0D180_9FIRM</name>
<feature type="domain" description="MurNAc-LAA" evidence="2">
    <location>
        <begin position="60"/>
        <end position="167"/>
    </location>
</feature>
<dbReference type="RefSeq" id="WP_007391190.1">
    <property type="nucleotide sequence ID" value="NZ_AFIJ01000029.1"/>
</dbReference>
<sequence>MKIFLNPGHDRRLDSGAVHPTRGLRECDLAYALGERVKHYLEARRMTVLTEQQHNLQAVCAHANESGAHIFVSLHFNAFNGRAGGTETLVGRSAAAVLLGHAVQARVQQVLQLPDRGIKERPDLYVLRATRMPAILVETCFIDNDADLRRYEGREDACARAVADGICQYGDAAGFRV</sequence>
<dbReference type="Gene3D" id="3.40.630.40">
    <property type="entry name" value="Zn-dependent exopeptidases"/>
    <property type="match status" value="1"/>
</dbReference>
<dbReference type="PANTHER" id="PTHR30404:SF0">
    <property type="entry name" value="N-ACETYLMURAMOYL-L-ALANINE AMIDASE AMIC"/>
    <property type="match status" value="1"/>
</dbReference>
<evidence type="ECO:0000259" key="2">
    <source>
        <dbReference type="SMART" id="SM00646"/>
    </source>
</evidence>
<dbReference type="GO" id="GO:0008745">
    <property type="term" value="F:N-acetylmuramoyl-L-alanine amidase activity"/>
    <property type="evidence" value="ECO:0007669"/>
    <property type="project" value="UniProtKB-EC"/>
</dbReference>
<evidence type="ECO:0000313" key="3">
    <source>
        <dbReference type="EMBL" id="EGL40327.1"/>
    </source>
</evidence>
<reference evidence="3 4" key="1">
    <citation type="submission" date="2011-04" db="EMBL/GenBank/DDBJ databases">
        <authorList>
            <person name="Harkins D.M."/>
            <person name="Madupu R."/>
            <person name="Durkin A.S."/>
            <person name="Torralba M."/>
            <person name="Methe B."/>
            <person name="Sutton G.G."/>
            <person name="Nelson K.E."/>
        </authorList>
    </citation>
    <scope>NUCLEOTIDE SEQUENCE [LARGE SCALE GENOMIC DNA]</scope>
    <source>
        <strain evidence="3 4">UPII 199-6</strain>
    </source>
</reference>
<dbReference type="EC" id="3.5.1.28" evidence="3"/>
<dbReference type="SUPFAM" id="SSF53187">
    <property type="entry name" value="Zn-dependent exopeptidases"/>
    <property type="match status" value="1"/>
</dbReference>
<comment type="caution">
    <text evidence="3">The sequence shown here is derived from an EMBL/GenBank/DDBJ whole genome shotgun (WGS) entry which is preliminary data.</text>
</comment>
<evidence type="ECO:0000313" key="4">
    <source>
        <dbReference type="Proteomes" id="UP000004018"/>
    </source>
</evidence>
<gene>
    <name evidence="3" type="ORF">HMPREF1039_0765</name>
</gene>
<accession>A0ABN0D180</accession>
<keyword evidence="4" id="KW-1185">Reference proteome</keyword>
<dbReference type="SMART" id="SM00646">
    <property type="entry name" value="Ami_3"/>
    <property type="match status" value="1"/>
</dbReference>
<protein>
    <submittedName>
        <fullName evidence="3">N-acetylmuramoyl-L-alanine amidase</fullName>
        <ecNumber evidence="3">3.5.1.28</ecNumber>
    </submittedName>
</protein>
<evidence type="ECO:0000256" key="1">
    <source>
        <dbReference type="ARBA" id="ARBA00022801"/>
    </source>
</evidence>
<dbReference type="InterPro" id="IPR050695">
    <property type="entry name" value="N-acetylmuramoyl_amidase_3"/>
</dbReference>
<dbReference type="Proteomes" id="UP000004018">
    <property type="component" value="Unassembled WGS sequence"/>
</dbReference>
<proteinExistence type="predicted"/>
<dbReference type="InterPro" id="IPR002508">
    <property type="entry name" value="MurNAc-LAA_cat"/>
</dbReference>
<dbReference type="CDD" id="cd02696">
    <property type="entry name" value="MurNAc-LAA"/>
    <property type="match status" value="1"/>
</dbReference>
<dbReference type="EMBL" id="AFIJ01000029">
    <property type="protein sequence ID" value="EGL40327.1"/>
    <property type="molecule type" value="Genomic_DNA"/>
</dbReference>
<keyword evidence="1 3" id="KW-0378">Hydrolase</keyword>
<dbReference type="Pfam" id="PF01520">
    <property type="entry name" value="Amidase_3"/>
    <property type="match status" value="1"/>
</dbReference>